<dbReference type="PANTHER" id="PTHR24347">
    <property type="entry name" value="SERINE/THREONINE-PROTEIN KINASE"/>
    <property type="match status" value="1"/>
</dbReference>
<evidence type="ECO:0000259" key="1">
    <source>
        <dbReference type="PROSITE" id="PS50011"/>
    </source>
</evidence>
<dbReference type="InterPro" id="IPR011009">
    <property type="entry name" value="Kinase-like_dom_sf"/>
</dbReference>
<proteinExistence type="predicted"/>
<gene>
    <name evidence="2" type="ORF">PGLA2088_LOCUS2621</name>
</gene>
<comment type="caution">
    <text evidence="2">The sequence shown here is derived from an EMBL/GenBank/DDBJ whole genome shotgun (WGS) entry which is preliminary data.</text>
</comment>
<sequence>KNLKSRDCKTMCGTPHYFAPEVIESFSKRSLSSEVDRDEEATGYGQKADMWSLGVVLYVLLSGTPPFEDDGLYEQILQGRYEFAQEEWDDISSAAKDLVRQLMTVDPRQ</sequence>
<dbReference type="Proteomes" id="UP000626109">
    <property type="component" value="Unassembled WGS sequence"/>
</dbReference>
<name>A0A813I079_POLGL</name>
<protein>
    <recommendedName>
        <fullName evidence="1">Protein kinase domain-containing protein</fullName>
    </recommendedName>
</protein>
<feature type="non-terminal residue" evidence="2">
    <location>
        <position position="1"/>
    </location>
</feature>
<dbReference type="Pfam" id="PF00069">
    <property type="entry name" value="Pkinase"/>
    <property type="match status" value="1"/>
</dbReference>
<dbReference type="InterPro" id="IPR000719">
    <property type="entry name" value="Prot_kinase_dom"/>
</dbReference>
<dbReference type="GO" id="GO:0004672">
    <property type="term" value="F:protein kinase activity"/>
    <property type="evidence" value="ECO:0007669"/>
    <property type="project" value="InterPro"/>
</dbReference>
<reference evidence="2" key="1">
    <citation type="submission" date="2021-02" db="EMBL/GenBank/DDBJ databases">
        <authorList>
            <person name="Dougan E. K."/>
            <person name="Rhodes N."/>
            <person name="Thang M."/>
            <person name="Chan C."/>
        </authorList>
    </citation>
    <scope>NUCLEOTIDE SEQUENCE</scope>
</reference>
<dbReference type="Gene3D" id="1.10.510.10">
    <property type="entry name" value="Transferase(Phosphotransferase) domain 1"/>
    <property type="match status" value="1"/>
</dbReference>
<dbReference type="GO" id="GO:0005524">
    <property type="term" value="F:ATP binding"/>
    <property type="evidence" value="ECO:0007669"/>
    <property type="project" value="InterPro"/>
</dbReference>
<feature type="domain" description="Protein kinase" evidence="1">
    <location>
        <begin position="1"/>
        <end position="109"/>
    </location>
</feature>
<dbReference type="PROSITE" id="PS50011">
    <property type="entry name" value="PROTEIN_KINASE_DOM"/>
    <property type="match status" value="1"/>
</dbReference>
<dbReference type="EMBL" id="CAJNNW010002177">
    <property type="protein sequence ID" value="CAE8643887.1"/>
    <property type="molecule type" value="Genomic_DNA"/>
</dbReference>
<dbReference type="AlphaFoldDB" id="A0A813I079"/>
<feature type="non-terminal residue" evidence="2">
    <location>
        <position position="109"/>
    </location>
</feature>
<organism evidence="2 3">
    <name type="scientific">Polarella glacialis</name>
    <name type="common">Dinoflagellate</name>
    <dbReference type="NCBI Taxonomy" id="89957"/>
    <lineage>
        <taxon>Eukaryota</taxon>
        <taxon>Sar</taxon>
        <taxon>Alveolata</taxon>
        <taxon>Dinophyceae</taxon>
        <taxon>Suessiales</taxon>
        <taxon>Suessiaceae</taxon>
        <taxon>Polarella</taxon>
    </lineage>
</organism>
<accession>A0A813I079</accession>
<dbReference type="SUPFAM" id="SSF56112">
    <property type="entry name" value="Protein kinase-like (PK-like)"/>
    <property type="match status" value="1"/>
</dbReference>
<evidence type="ECO:0000313" key="2">
    <source>
        <dbReference type="EMBL" id="CAE8643887.1"/>
    </source>
</evidence>
<evidence type="ECO:0000313" key="3">
    <source>
        <dbReference type="Proteomes" id="UP000626109"/>
    </source>
</evidence>